<keyword evidence="1" id="KW-1133">Transmembrane helix</keyword>
<evidence type="ECO:0000313" key="3">
    <source>
        <dbReference type="WBParaSite" id="Hba_04245"/>
    </source>
</evidence>
<name>A0A1I7WGX5_HETBA</name>
<reference evidence="3" key="1">
    <citation type="submission" date="2016-11" db="UniProtKB">
        <authorList>
            <consortium name="WormBaseParasite"/>
        </authorList>
    </citation>
    <scope>IDENTIFICATION</scope>
</reference>
<evidence type="ECO:0000313" key="2">
    <source>
        <dbReference type="Proteomes" id="UP000095283"/>
    </source>
</evidence>
<organism evidence="2 3">
    <name type="scientific">Heterorhabditis bacteriophora</name>
    <name type="common">Entomopathogenic nematode worm</name>
    <dbReference type="NCBI Taxonomy" id="37862"/>
    <lineage>
        <taxon>Eukaryota</taxon>
        <taxon>Metazoa</taxon>
        <taxon>Ecdysozoa</taxon>
        <taxon>Nematoda</taxon>
        <taxon>Chromadorea</taxon>
        <taxon>Rhabditida</taxon>
        <taxon>Rhabditina</taxon>
        <taxon>Rhabditomorpha</taxon>
        <taxon>Strongyloidea</taxon>
        <taxon>Heterorhabditidae</taxon>
        <taxon>Heterorhabditis</taxon>
    </lineage>
</organism>
<evidence type="ECO:0000256" key="1">
    <source>
        <dbReference type="SAM" id="Phobius"/>
    </source>
</evidence>
<sequence length="189" mass="22389">MLIDIHSRCEFFILFYYLNYLTNMCLIDPVEASGTQLRHYLYILCRNFVFFSVSPHVFLSYISSYYVITPFLHCFKSFYKAPGRCQGRSCMEVFLSNDCISCSYYYRNSLYDLTTRYIYLRSLLFIPALKITQLSLSAQNCGSSHYNLLSSIKIHFFLMNFSTSKDRFHSRTKRRLRFLSFFLPNSSEG</sequence>
<proteinExistence type="predicted"/>
<dbReference type="WBParaSite" id="Hba_04245">
    <property type="protein sequence ID" value="Hba_04245"/>
    <property type="gene ID" value="Hba_04245"/>
</dbReference>
<accession>A0A1I7WGX5</accession>
<dbReference type="AlphaFoldDB" id="A0A1I7WGX5"/>
<feature type="transmembrane region" description="Helical" evidence="1">
    <location>
        <begin position="48"/>
        <end position="68"/>
    </location>
</feature>
<dbReference type="Proteomes" id="UP000095283">
    <property type="component" value="Unplaced"/>
</dbReference>
<keyword evidence="1" id="KW-0472">Membrane</keyword>
<keyword evidence="1" id="KW-0812">Transmembrane</keyword>
<keyword evidence="2" id="KW-1185">Reference proteome</keyword>
<protein>
    <submittedName>
        <fullName evidence="3">Secreted protein</fullName>
    </submittedName>
</protein>